<protein>
    <submittedName>
        <fullName evidence="1">Uncharacterized protein</fullName>
    </submittedName>
</protein>
<reference evidence="1" key="2">
    <citation type="journal article" date="2020" name="Nat. Commun.">
        <title>Large-scale genome sequencing of mycorrhizal fungi provides insights into the early evolution of symbiotic traits.</title>
        <authorList>
            <person name="Miyauchi S."/>
            <person name="Kiss E."/>
            <person name="Kuo A."/>
            <person name="Drula E."/>
            <person name="Kohler A."/>
            <person name="Sanchez-Garcia M."/>
            <person name="Morin E."/>
            <person name="Andreopoulos B."/>
            <person name="Barry K.W."/>
            <person name="Bonito G."/>
            <person name="Buee M."/>
            <person name="Carver A."/>
            <person name="Chen C."/>
            <person name="Cichocki N."/>
            <person name="Clum A."/>
            <person name="Culley D."/>
            <person name="Crous P.W."/>
            <person name="Fauchery L."/>
            <person name="Girlanda M."/>
            <person name="Hayes R.D."/>
            <person name="Keri Z."/>
            <person name="LaButti K."/>
            <person name="Lipzen A."/>
            <person name="Lombard V."/>
            <person name="Magnuson J."/>
            <person name="Maillard F."/>
            <person name="Murat C."/>
            <person name="Nolan M."/>
            <person name="Ohm R.A."/>
            <person name="Pangilinan J."/>
            <person name="Pereira M.F."/>
            <person name="Perotto S."/>
            <person name="Peter M."/>
            <person name="Pfister S."/>
            <person name="Riley R."/>
            <person name="Sitrit Y."/>
            <person name="Stielow J.B."/>
            <person name="Szollosi G."/>
            <person name="Zifcakova L."/>
            <person name="Stursova M."/>
            <person name="Spatafora J.W."/>
            <person name="Tedersoo L."/>
            <person name="Vaario L.M."/>
            <person name="Yamada A."/>
            <person name="Yan M."/>
            <person name="Wang P."/>
            <person name="Xu J."/>
            <person name="Bruns T."/>
            <person name="Baldrian P."/>
            <person name="Vilgalys R."/>
            <person name="Dunand C."/>
            <person name="Henrissat B."/>
            <person name="Grigoriev I.V."/>
            <person name="Hibbett D."/>
            <person name="Nagy L.G."/>
            <person name="Martin F.M."/>
        </authorList>
    </citation>
    <scope>NUCLEOTIDE SEQUENCE</scope>
    <source>
        <strain evidence="1">P2</strain>
    </source>
</reference>
<organism evidence="1 2">
    <name type="scientific">Thelephora ganbajun</name>
    <name type="common">Ganba fungus</name>
    <dbReference type="NCBI Taxonomy" id="370292"/>
    <lineage>
        <taxon>Eukaryota</taxon>
        <taxon>Fungi</taxon>
        <taxon>Dikarya</taxon>
        <taxon>Basidiomycota</taxon>
        <taxon>Agaricomycotina</taxon>
        <taxon>Agaricomycetes</taxon>
        <taxon>Thelephorales</taxon>
        <taxon>Thelephoraceae</taxon>
        <taxon>Thelephora</taxon>
    </lineage>
</organism>
<feature type="non-terminal residue" evidence="1">
    <location>
        <position position="1"/>
    </location>
</feature>
<proteinExistence type="predicted"/>
<accession>A0ACB6ZLL3</accession>
<gene>
    <name evidence="1" type="ORF">BDM02DRAFT_3093014</name>
</gene>
<reference evidence="1" key="1">
    <citation type="submission" date="2019-10" db="EMBL/GenBank/DDBJ databases">
        <authorList>
            <consortium name="DOE Joint Genome Institute"/>
            <person name="Kuo A."/>
            <person name="Miyauchi S."/>
            <person name="Kiss E."/>
            <person name="Drula E."/>
            <person name="Kohler A."/>
            <person name="Sanchez-Garcia M."/>
            <person name="Andreopoulos B."/>
            <person name="Barry K.W."/>
            <person name="Bonito G."/>
            <person name="Buee M."/>
            <person name="Carver A."/>
            <person name="Chen C."/>
            <person name="Cichocki N."/>
            <person name="Clum A."/>
            <person name="Culley D."/>
            <person name="Crous P.W."/>
            <person name="Fauchery L."/>
            <person name="Girlanda M."/>
            <person name="Hayes R."/>
            <person name="Keri Z."/>
            <person name="Labutti K."/>
            <person name="Lipzen A."/>
            <person name="Lombard V."/>
            <person name="Magnuson J."/>
            <person name="Maillard F."/>
            <person name="Morin E."/>
            <person name="Murat C."/>
            <person name="Nolan M."/>
            <person name="Ohm R."/>
            <person name="Pangilinan J."/>
            <person name="Pereira M."/>
            <person name="Perotto S."/>
            <person name="Peter M."/>
            <person name="Riley R."/>
            <person name="Sitrit Y."/>
            <person name="Stielow B."/>
            <person name="Szollosi G."/>
            <person name="Zifcakova L."/>
            <person name="Stursova M."/>
            <person name="Spatafora J.W."/>
            <person name="Tedersoo L."/>
            <person name="Vaario L.-M."/>
            <person name="Yamada A."/>
            <person name="Yan M."/>
            <person name="Wang P."/>
            <person name="Xu J."/>
            <person name="Bruns T."/>
            <person name="Baldrian P."/>
            <person name="Vilgalys R."/>
            <person name="Henrissat B."/>
            <person name="Grigoriev I.V."/>
            <person name="Hibbett D."/>
            <person name="Nagy L.G."/>
            <person name="Martin F.M."/>
        </authorList>
    </citation>
    <scope>NUCLEOTIDE SEQUENCE</scope>
    <source>
        <strain evidence="1">P2</strain>
    </source>
</reference>
<comment type="caution">
    <text evidence="1">The sequence shown here is derived from an EMBL/GenBank/DDBJ whole genome shotgun (WGS) entry which is preliminary data.</text>
</comment>
<keyword evidence="2" id="KW-1185">Reference proteome</keyword>
<dbReference type="Proteomes" id="UP000886501">
    <property type="component" value="Unassembled WGS sequence"/>
</dbReference>
<sequence length="95" mass="10497">LEMSRAITISYDLKLPADTPQSSLTPSKTQTFSVKDGECYYAGLRTAIATAKDTVGKELTEWRDQVGDLEKGKDVKPPKTQADADEDEEEEEEGK</sequence>
<evidence type="ECO:0000313" key="1">
    <source>
        <dbReference type="EMBL" id="KAF9650467.1"/>
    </source>
</evidence>
<dbReference type="EMBL" id="MU117984">
    <property type="protein sequence ID" value="KAF9650467.1"/>
    <property type="molecule type" value="Genomic_DNA"/>
</dbReference>
<evidence type="ECO:0000313" key="2">
    <source>
        <dbReference type="Proteomes" id="UP000886501"/>
    </source>
</evidence>
<name>A0ACB6ZLL3_THEGA</name>